<dbReference type="PANTHER" id="PTHR44103:SF1">
    <property type="entry name" value="PROPROTEIN CONVERTASE P"/>
    <property type="match status" value="1"/>
</dbReference>
<evidence type="ECO:0000313" key="2">
    <source>
        <dbReference type="EMBL" id="NBZ87582.1"/>
    </source>
</evidence>
<organism evidence="2 3">
    <name type="scientific">Stagnihabitans tardus</name>
    <dbReference type="NCBI Taxonomy" id="2699202"/>
    <lineage>
        <taxon>Bacteria</taxon>
        <taxon>Pseudomonadati</taxon>
        <taxon>Pseudomonadota</taxon>
        <taxon>Alphaproteobacteria</taxon>
        <taxon>Rhodobacterales</taxon>
        <taxon>Paracoccaceae</taxon>
        <taxon>Stagnihabitans</taxon>
    </lineage>
</organism>
<sequence length="1418" mass="143952">MTSLTLAALSPAVTYSEGAVNAGAQLIDTEVTLSGPSDDYTDGNLTVSGLLAEDVVALRNQGNGTGEVGVSGTIVTFGGVAIGSLSGGAGSAFVVTFNADATTAAVQAVIENLTYATTSDAPTLHRTLTVNVTNAAGEDLGVGPDSEQGYTLLTGNADPFHGAATNLFSRPALVDFDTDGDLDVVVGEYFGPLHSFRNDGAAGFTELKGGDNPLASVTGGMFAPLAPPNFTDLDGDGDQDLVISNLGGSLSTYENDGAGAYTELTFSDNPFDGFNFGFFAGVTFTDLDGDTDLDMVAFADPTNVFVYLRDASGTFVYAPSGSNPLDSVLGLGLGMPAFFDMNGDGALDLIAGGNDGGLHVFMKQAAGGYLEATGAANPLAGLVVDKDASLSIGDVTSDGLADLVVNDASGQVRVIARYQTAGVGVEVTVTPENDGAPTGTLPASVQIVEDTATGLDLSGMTFADVDNDVLEVTLLAAQSSFLLLGAVPAGIAISGNGGGYLRLTGLAADLNAWLATPGVIGLRGATDASGVAADRVTVQVEDGTSPTVTLGPILVDIQNVNDAPGFVSPLGTVTVPENDANAGVFLFPTLVLSDPDGNMAGGGLTITGILAEETISLREGNISLSGADVVFGGRVVGHVSTGTGSFHVDFTADASLASVQAVLSAIVYHNSSDAPVRHDMTIEIIDGNGANLGGVAPWTYAQVPKSGQFNGILADDAGPLLMIDFDRDGDLDLAFVDGARNLNVYENVDGVMTRYGREPLDLTASNGAPLQNVTLVDLDGTGSLYALALDPLGQFHTFAPDPVDGTYAELTGLDDPFGGLTGVVGTPGFADLDGDGDLDMAMAGKDGALHGFERIGAGFVEMTGAADPFAGLGTPGLQGLALGDLDGDGDLDLVGLDGTLSLVSYMNNGDGTWAALTGAGYPFDNGAVFAFVSPTLADIDGDGDLDLLVPDAFDNIQTFLNTTQRGQVFTLDMTPQNDAPVITAAPTQMTLREDIAGRVDLRTLRLSDPDQNDPAIALTLSASQGRLSATADLGVQVLLSGQSLVLYGTASQIEAYLASPGRVQYLGAPNAFGLGAATLTLTVSDGHDQRDGGTIVLDITETVDVQIGSALVDVLWGDAGRDRIDGMGGDDLIHGGAGPDRLTGGTGFDTLDYSGSRFVWIDLNIGVSGNQRAAAGDASGDVISGFEAVIGSDFDDRLRGDAGANGLYGGAGDDLIRGGAGSDTMEGGAGRDTLDYSTSQTGVVVQLITRASGLQSARGGDAEGDVISGFEAIIGSGFDDILTGDTGNNSLSGKDGADRLAGGAGRDLLTGGEGADVFVFNTALGSGNLDRITDFTQGLDRVLLENMVFLGLSTGVLLDAAFRSNTTGLAEDASDRVIHDSATGALFFDADGLGGQAAVRFATVSAGLVLDHTSFFVH</sequence>
<dbReference type="Pfam" id="PF00353">
    <property type="entry name" value="HemolysinCabind"/>
    <property type="match status" value="3"/>
</dbReference>
<dbReference type="RefSeq" id="WP_168774383.1">
    <property type="nucleotide sequence ID" value="NZ_JAABNR010000006.1"/>
</dbReference>
<dbReference type="InterPro" id="IPR028994">
    <property type="entry name" value="Integrin_alpha_N"/>
</dbReference>
<dbReference type="PROSITE" id="PS00330">
    <property type="entry name" value="HEMOLYSIN_CALCIUM"/>
    <property type="match status" value="3"/>
</dbReference>
<gene>
    <name evidence="2" type="ORF">GV832_08315</name>
</gene>
<evidence type="ECO:0000256" key="1">
    <source>
        <dbReference type="ARBA" id="ARBA00022729"/>
    </source>
</evidence>
<keyword evidence="3" id="KW-1185">Reference proteome</keyword>
<dbReference type="InterPro" id="IPR013517">
    <property type="entry name" value="FG-GAP"/>
</dbReference>
<dbReference type="GO" id="GO:0005509">
    <property type="term" value="F:calcium ion binding"/>
    <property type="evidence" value="ECO:0007669"/>
    <property type="project" value="InterPro"/>
</dbReference>
<keyword evidence="1" id="KW-0732">Signal</keyword>
<dbReference type="PANTHER" id="PTHR44103">
    <property type="entry name" value="PROPROTEIN CONVERTASE P"/>
    <property type="match status" value="1"/>
</dbReference>
<dbReference type="EMBL" id="JAABNR010000006">
    <property type="protein sequence ID" value="NBZ87582.1"/>
    <property type="molecule type" value="Genomic_DNA"/>
</dbReference>
<dbReference type="InterPro" id="IPR001343">
    <property type="entry name" value="Hemolysn_Ca-bd"/>
</dbReference>
<dbReference type="PRINTS" id="PR00313">
    <property type="entry name" value="CABNDNGRPT"/>
</dbReference>
<dbReference type="SUPFAM" id="SSF69318">
    <property type="entry name" value="Integrin alpha N-terminal domain"/>
    <property type="match status" value="2"/>
</dbReference>
<accession>A0AAE4Y7W5</accession>
<proteinExistence type="predicted"/>
<dbReference type="Pfam" id="PF13517">
    <property type="entry name" value="FG-GAP_3"/>
    <property type="match status" value="2"/>
</dbReference>
<reference evidence="2" key="1">
    <citation type="submission" date="2020-01" db="EMBL/GenBank/DDBJ databases">
        <authorList>
            <person name="Chen W.-M."/>
        </authorList>
    </citation>
    <scope>NUCLEOTIDE SEQUENCE</scope>
    <source>
        <strain evidence="2">CYK-10</strain>
    </source>
</reference>
<protein>
    <submittedName>
        <fullName evidence="2">Uncharacterized protein</fullName>
    </submittedName>
</protein>
<dbReference type="Gene3D" id="2.130.10.130">
    <property type="entry name" value="Integrin alpha, N-terminal"/>
    <property type="match status" value="1"/>
</dbReference>
<dbReference type="Gene3D" id="2.150.10.10">
    <property type="entry name" value="Serralysin-like metalloprotease, C-terminal"/>
    <property type="match status" value="2"/>
</dbReference>
<dbReference type="Proteomes" id="UP001193501">
    <property type="component" value="Unassembled WGS sequence"/>
</dbReference>
<name>A0AAE4Y7W5_9RHOB</name>
<dbReference type="InterPro" id="IPR018511">
    <property type="entry name" value="Hemolysin-typ_Ca-bd_CS"/>
</dbReference>
<comment type="caution">
    <text evidence="2">The sequence shown here is derived from an EMBL/GenBank/DDBJ whole genome shotgun (WGS) entry which is preliminary data.</text>
</comment>
<dbReference type="SUPFAM" id="SSF51120">
    <property type="entry name" value="beta-Roll"/>
    <property type="match status" value="3"/>
</dbReference>
<dbReference type="InterPro" id="IPR011049">
    <property type="entry name" value="Serralysin-like_metalloprot_C"/>
</dbReference>
<evidence type="ECO:0000313" key="3">
    <source>
        <dbReference type="Proteomes" id="UP001193501"/>
    </source>
</evidence>